<dbReference type="InterPro" id="IPR020845">
    <property type="entry name" value="AMP-binding_CS"/>
</dbReference>
<dbReference type="EMBL" id="CAICTM010001999">
    <property type="protein sequence ID" value="CAB9527462.1"/>
    <property type="molecule type" value="Genomic_DNA"/>
</dbReference>
<dbReference type="PANTHER" id="PTHR22754:SF32">
    <property type="entry name" value="DISCO-INTERACTING PROTEIN 2"/>
    <property type="match status" value="1"/>
</dbReference>
<reference evidence="3" key="1">
    <citation type="submission" date="2020-06" db="EMBL/GenBank/DDBJ databases">
        <authorList>
            <consortium name="Plant Systems Biology data submission"/>
        </authorList>
    </citation>
    <scope>NUCLEOTIDE SEQUENCE</scope>
    <source>
        <strain evidence="3">D6</strain>
    </source>
</reference>
<proteinExistence type="inferred from homology"/>
<organism evidence="3 4">
    <name type="scientific">Seminavis robusta</name>
    <dbReference type="NCBI Taxonomy" id="568900"/>
    <lineage>
        <taxon>Eukaryota</taxon>
        <taxon>Sar</taxon>
        <taxon>Stramenopiles</taxon>
        <taxon>Ochrophyta</taxon>
        <taxon>Bacillariophyta</taxon>
        <taxon>Bacillariophyceae</taxon>
        <taxon>Bacillariophycidae</taxon>
        <taxon>Naviculales</taxon>
        <taxon>Naviculaceae</taxon>
        <taxon>Seminavis</taxon>
    </lineage>
</organism>
<keyword evidence="4" id="KW-1185">Reference proteome</keyword>
<protein>
    <submittedName>
        <fullName evidence="3">Fatty-acid--CoA ligase FadD21</fullName>
    </submittedName>
</protein>
<sequence>MPDLLLDRLAKNASTYAKKKAVAFLAPGKDGGKIQRELTYAQVEAETSALASLLLEKGLKHGDRALLVYPPSLDFMLAFLACLKAGVVAVPVFPPNPARKDTLLMFSRITESCGAQIALTSTEYNHMKKLAGVKDAFTRFAATRKANNATWPEQLTWITTDNASPKDSNQKLPTPKPSDLAFLQFTSGSTSEPKGVMITHGNLAHNLTIITNDLKAKDDTIVASWLPQYHDMGLIGSYLGCLYCGGTGYYLSPLTFLQRPMIWLEAISNHKATHLQAPNFAFKLVARKFDASQYTKDALKLDSVRHVINAAEPVDEDSMETFYKCFAPFGFPRVIFPTYGLAESTVFVCSGGTQRLTVDKSELEVNGKVVIKVGTPAENDTLSRMIGCGYPKRQGVDVRIVETDSGKLRGEDVVGEIWVSSDSKAAGYFNKPKETKEDFHATLAGADNDGSEYLRTGDLGGEEVALIMELKEVPASKSAIEEVGNQLANSIKAAINTEHSLSIAQIVFLQPRTVPKTSSGKIARAWCRKGFLAGTLTVVYRKSFTKMGTMEIESNGGTSPPPPQQAALAKDKIDELRAMDRKDIVAKLVADVNKMGGSLDPSSGINNDSPIVTFLDSLTISQFKGLLESNYATRLSDEYLFLETTTLNKLAEVVKLGYAPDDDLEGNGEGRPQGVGDPGRAKGIAGMLGCPPGVVLCIIQ</sequence>
<feature type="domain" description="AMP-dependent synthetase/ligase" evidence="2">
    <location>
        <begin position="11"/>
        <end position="429"/>
    </location>
</feature>
<evidence type="ECO:0000313" key="3">
    <source>
        <dbReference type="EMBL" id="CAB9527462.1"/>
    </source>
</evidence>
<name>A0A9N8EUM7_9STRA</name>
<comment type="caution">
    <text evidence="3">The sequence shown here is derived from an EMBL/GenBank/DDBJ whole genome shotgun (WGS) entry which is preliminary data.</text>
</comment>
<dbReference type="Pfam" id="PF00501">
    <property type="entry name" value="AMP-binding"/>
    <property type="match status" value="1"/>
</dbReference>
<dbReference type="InterPro" id="IPR042099">
    <property type="entry name" value="ANL_N_sf"/>
</dbReference>
<dbReference type="GO" id="GO:0016874">
    <property type="term" value="F:ligase activity"/>
    <property type="evidence" value="ECO:0007669"/>
    <property type="project" value="UniProtKB-KW"/>
</dbReference>
<evidence type="ECO:0000259" key="2">
    <source>
        <dbReference type="Pfam" id="PF00501"/>
    </source>
</evidence>
<dbReference type="FunFam" id="3.40.50.12780:FF:000013">
    <property type="entry name" value="Long-chain-fatty-acid--AMP ligase FadD32"/>
    <property type="match status" value="1"/>
</dbReference>
<dbReference type="Proteomes" id="UP001153069">
    <property type="component" value="Unassembled WGS sequence"/>
</dbReference>
<evidence type="ECO:0000313" key="4">
    <source>
        <dbReference type="Proteomes" id="UP001153069"/>
    </source>
</evidence>
<keyword evidence="3" id="KW-0436">Ligase</keyword>
<dbReference type="PROSITE" id="PS00455">
    <property type="entry name" value="AMP_BINDING"/>
    <property type="match status" value="1"/>
</dbReference>
<dbReference type="SUPFAM" id="SSF56801">
    <property type="entry name" value="Acetyl-CoA synthetase-like"/>
    <property type="match status" value="1"/>
</dbReference>
<dbReference type="InterPro" id="IPR000873">
    <property type="entry name" value="AMP-dep_synth/lig_dom"/>
</dbReference>
<gene>
    <name evidence="3" type="ORF">SEMRO_2001_G310290.1</name>
</gene>
<evidence type="ECO:0000256" key="1">
    <source>
        <dbReference type="ARBA" id="ARBA00006432"/>
    </source>
</evidence>
<dbReference type="PANTHER" id="PTHR22754">
    <property type="entry name" value="DISCO-INTERACTING PROTEIN 2 DIP2 -RELATED"/>
    <property type="match status" value="1"/>
</dbReference>
<dbReference type="Gene3D" id="3.40.50.12780">
    <property type="entry name" value="N-terminal domain of ligase-like"/>
    <property type="match status" value="1"/>
</dbReference>
<accession>A0A9N8EUM7</accession>
<dbReference type="AlphaFoldDB" id="A0A9N8EUM7"/>
<dbReference type="OrthoDB" id="199633at2759"/>
<comment type="similarity">
    <text evidence="1">Belongs to the ATP-dependent AMP-binding enzyme family.</text>
</comment>